<evidence type="ECO:0000313" key="1">
    <source>
        <dbReference type="EMBL" id="MFD2323478.1"/>
    </source>
</evidence>
<name>A0ABW5EZV1_9BURK</name>
<sequence>MNARPPCLASQDADAYAHQLGEYDAEDEALSAKVKAEYIDLDARTGFAADFLCDVVPKMPLAVAQELEVASKGYGGFEQSITSADMRACGRVGVIFLNWLCQQARARARRDMQEARNAD</sequence>
<protein>
    <submittedName>
        <fullName evidence="1">Uncharacterized protein</fullName>
    </submittedName>
</protein>
<dbReference type="EMBL" id="JBHUIG010000057">
    <property type="protein sequence ID" value="MFD2323478.1"/>
    <property type="molecule type" value="Genomic_DNA"/>
</dbReference>
<gene>
    <name evidence="1" type="ORF">ACFSPV_32825</name>
</gene>
<reference evidence="2" key="1">
    <citation type="journal article" date="2019" name="Int. J. Syst. Evol. Microbiol.">
        <title>The Global Catalogue of Microorganisms (GCM) 10K type strain sequencing project: providing services to taxonomists for standard genome sequencing and annotation.</title>
        <authorList>
            <consortium name="The Broad Institute Genomics Platform"/>
            <consortium name="The Broad Institute Genome Sequencing Center for Infectious Disease"/>
            <person name="Wu L."/>
            <person name="Ma J."/>
        </authorList>
    </citation>
    <scope>NUCLEOTIDE SEQUENCE [LARGE SCALE GENOMIC DNA]</scope>
    <source>
        <strain evidence="2">CCUG 62793</strain>
    </source>
</reference>
<proteinExistence type="predicted"/>
<accession>A0ABW5EZV1</accession>
<evidence type="ECO:0000313" key="2">
    <source>
        <dbReference type="Proteomes" id="UP001597287"/>
    </source>
</evidence>
<dbReference type="Proteomes" id="UP001597287">
    <property type="component" value="Unassembled WGS sequence"/>
</dbReference>
<comment type="caution">
    <text evidence="1">The sequence shown here is derived from an EMBL/GenBank/DDBJ whole genome shotgun (WGS) entry which is preliminary data.</text>
</comment>
<keyword evidence="2" id="KW-1185">Reference proteome</keyword>
<organism evidence="1 2">
    <name type="scientific">Delftia deserti</name>
    <dbReference type="NCBI Taxonomy" id="1651218"/>
    <lineage>
        <taxon>Bacteria</taxon>
        <taxon>Pseudomonadati</taxon>
        <taxon>Pseudomonadota</taxon>
        <taxon>Betaproteobacteria</taxon>
        <taxon>Burkholderiales</taxon>
        <taxon>Comamonadaceae</taxon>
        <taxon>Delftia</taxon>
    </lineage>
</organism>
<dbReference type="RefSeq" id="WP_380106625.1">
    <property type="nucleotide sequence ID" value="NZ_JBHSIH010000001.1"/>
</dbReference>